<organism evidence="1 2">
    <name type="scientific">Stenotrophomonas oahuensis</name>
    <dbReference type="NCBI Taxonomy" id="3003271"/>
    <lineage>
        <taxon>Bacteria</taxon>
        <taxon>Pseudomonadati</taxon>
        <taxon>Pseudomonadota</taxon>
        <taxon>Gammaproteobacteria</taxon>
        <taxon>Lysobacterales</taxon>
        <taxon>Lysobacteraceae</taxon>
        <taxon>Stenotrophomonas</taxon>
    </lineage>
</organism>
<dbReference type="InterPro" id="IPR011990">
    <property type="entry name" value="TPR-like_helical_dom_sf"/>
</dbReference>
<dbReference type="InterPro" id="IPR052945">
    <property type="entry name" value="Mitotic_Regulator"/>
</dbReference>
<dbReference type="Gene3D" id="1.25.40.10">
    <property type="entry name" value="Tetratricopeptide repeat domain"/>
    <property type="match status" value="1"/>
</dbReference>
<dbReference type="RefSeq" id="WP_311192375.1">
    <property type="nucleotide sequence ID" value="NZ_CP115541.1"/>
</dbReference>
<dbReference type="EMBL" id="CP115541">
    <property type="protein sequence ID" value="WNH53214.1"/>
    <property type="molecule type" value="Genomic_DNA"/>
</dbReference>
<keyword evidence="2" id="KW-1185">Reference proteome</keyword>
<protein>
    <recommendedName>
        <fullName evidence="3">Sel1 repeat family protein</fullName>
    </recommendedName>
</protein>
<dbReference type="InterPro" id="IPR006597">
    <property type="entry name" value="Sel1-like"/>
</dbReference>
<dbReference type="PANTHER" id="PTHR43628:SF1">
    <property type="entry name" value="CHITIN SYNTHASE REGULATORY FACTOR 2-RELATED"/>
    <property type="match status" value="1"/>
</dbReference>
<evidence type="ECO:0008006" key="3">
    <source>
        <dbReference type="Google" id="ProtNLM"/>
    </source>
</evidence>
<accession>A0ABY9YQM1</accession>
<dbReference type="PANTHER" id="PTHR43628">
    <property type="entry name" value="ACTIVATOR OF C KINASE PROTEIN 1-RELATED"/>
    <property type="match status" value="1"/>
</dbReference>
<reference evidence="1 2" key="1">
    <citation type="submission" date="2022-12" db="EMBL/GenBank/DDBJ databases">
        <title>Two new species, Stenotrophomonas aracearum and Stenotrophomonas oahuensis, isolated from Anthurium (Araceae family) in Hawaii.</title>
        <authorList>
            <person name="Chunag S.C."/>
            <person name="Dobhal S."/>
            <person name="Alvarez A."/>
            <person name="Arif M."/>
        </authorList>
    </citation>
    <scope>NUCLEOTIDE SEQUENCE [LARGE SCALE GENOMIC DNA]</scope>
    <source>
        <strain evidence="1 2">A5586</strain>
    </source>
</reference>
<dbReference type="SUPFAM" id="SSF81901">
    <property type="entry name" value="HCP-like"/>
    <property type="match status" value="1"/>
</dbReference>
<gene>
    <name evidence="1" type="ORF">PDM29_02760</name>
</gene>
<name>A0ABY9YQM1_9GAMM</name>
<dbReference type="Pfam" id="PF08238">
    <property type="entry name" value="Sel1"/>
    <property type="match status" value="2"/>
</dbReference>
<evidence type="ECO:0000313" key="2">
    <source>
        <dbReference type="Proteomes" id="UP001302072"/>
    </source>
</evidence>
<sequence>MAGLAMNGLPSQLTEQFEEANEQVGSEAALALLSPGLAIGDPEALYLRAHILVADDSEESSLCLLQESASKGYLPAVFQMGMNYLFGDWGVERDEPAAAVCFAQASAGGYAPAHYEYGLALLHGKGIECDVAKAMELINAAAEAGNEYALEFLSSRGA</sequence>
<proteinExistence type="predicted"/>
<evidence type="ECO:0000313" key="1">
    <source>
        <dbReference type="EMBL" id="WNH53214.1"/>
    </source>
</evidence>
<dbReference type="Proteomes" id="UP001302072">
    <property type="component" value="Chromosome"/>
</dbReference>
<dbReference type="SMART" id="SM00671">
    <property type="entry name" value="SEL1"/>
    <property type="match status" value="2"/>
</dbReference>